<dbReference type="InterPro" id="IPR000160">
    <property type="entry name" value="GGDEF_dom"/>
</dbReference>
<dbReference type="CDD" id="cd01949">
    <property type="entry name" value="GGDEF"/>
    <property type="match status" value="2"/>
</dbReference>
<dbReference type="InterPro" id="IPR000014">
    <property type="entry name" value="PAS"/>
</dbReference>
<dbReference type="PROSITE" id="PS50112">
    <property type="entry name" value="PAS"/>
    <property type="match status" value="2"/>
</dbReference>
<dbReference type="InterPro" id="IPR035965">
    <property type="entry name" value="PAS-like_dom_sf"/>
</dbReference>
<evidence type="ECO:0000256" key="2">
    <source>
        <dbReference type="SAM" id="Phobius"/>
    </source>
</evidence>
<feature type="domain" description="GGDEF" evidence="5">
    <location>
        <begin position="1091"/>
        <end position="1229"/>
    </location>
</feature>
<feature type="domain" description="PAS" evidence="3">
    <location>
        <begin position="305"/>
        <end position="368"/>
    </location>
</feature>
<evidence type="ECO:0000256" key="1">
    <source>
        <dbReference type="SAM" id="MobiDB-lite"/>
    </source>
</evidence>
<dbReference type="Pfam" id="PF08448">
    <property type="entry name" value="PAS_4"/>
    <property type="match status" value="1"/>
</dbReference>
<dbReference type="RefSeq" id="WP_153759408.1">
    <property type="nucleotide sequence ID" value="NZ_CP045851.1"/>
</dbReference>
<dbReference type="SMART" id="SM00267">
    <property type="entry name" value="GGDEF"/>
    <property type="match status" value="2"/>
</dbReference>
<evidence type="ECO:0000259" key="4">
    <source>
        <dbReference type="PROSITE" id="PS50113"/>
    </source>
</evidence>
<dbReference type="SUPFAM" id="SSF55785">
    <property type="entry name" value="PYP-like sensor domain (PAS domain)"/>
    <property type="match status" value="2"/>
</dbReference>
<name>A0A5Q2RN23_9ACTN</name>
<feature type="domain" description="GGDEF" evidence="5">
    <location>
        <begin position="456"/>
        <end position="590"/>
    </location>
</feature>
<dbReference type="InterPro" id="IPR029787">
    <property type="entry name" value="Nucleotide_cyclase"/>
</dbReference>
<organism evidence="6 7">
    <name type="scientific">Actinomarinicola tropica</name>
    <dbReference type="NCBI Taxonomy" id="2789776"/>
    <lineage>
        <taxon>Bacteria</taxon>
        <taxon>Bacillati</taxon>
        <taxon>Actinomycetota</taxon>
        <taxon>Acidimicrobiia</taxon>
        <taxon>Acidimicrobiales</taxon>
        <taxon>Iamiaceae</taxon>
        <taxon>Actinomarinicola</taxon>
    </lineage>
</organism>
<protein>
    <submittedName>
        <fullName evidence="6">Diguanylate cyclase</fullName>
    </submittedName>
</protein>
<dbReference type="SMART" id="SM00086">
    <property type="entry name" value="PAC"/>
    <property type="match status" value="2"/>
</dbReference>
<dbReference type="PROSITE" id="PS50113">
    <property type="entry name" value="PAC"/>
    <property type="match status" value="1"/>
</dbReference>
<proteinExistence type="predicted"/>
<gene>
    <name evidence="6" type="ORF">GH723_09445</name>
</gene>
<dbReference type="Proteomes" id="UP000334019">
    <property type="component" value="Chromosome"/>
</dbReference>
<dbReference type="KEGG" id="atq:GH723_09445"/>
<dbReference type="Gene3D" id="3.30.70.270">
    <property type="match status" value="2"/>
</dbReference>
<dbReference type="EMBL" id="CP045851">
    <property type="protein sequence ID" value="QGG95300.1"/>
    <property type="molecule type" value="Genomic_DNA"/>
</dbReference>
<keyword evidence="2" id="KW-0812">Transmembrane</keyword>
<dbReference type="GO" id="GO:0006355">
    <property type="term" value="P:regulation of DNA-templated transcription"/>
    <property type="evidence" value="ECO:0007669"/>
    <property type="project" value="InterPro"/>
</dbReference>
<feature type="domain" description="PAS" evidence="3">
    <location>
        <begin position="938"/>
        <end position="1008"/>
    </location>
</feature>
<dbReference type="Pfam" id="PF00990">
    <property type="entry name" value="GGDEF"/>
    <property type="match status" value="2"/>
</dbReference>
<dbReference type="Pfam" id="PF00989">
    <property type="entry name" value="PAS"/>
    <property type="match status" value="1"/>
</dbReference>
<sequence>MNAPVAALAVRRAIPALGALIVIAVLGGIALRIGSDNLAVAERTRFASRVHTIDGLKENAEDASDAESLSDLVQRTPFAPDDPAGNAALLASLRTGEDAGVVALIDRSGELVAAQPDGSALTAEDLGGAWDEALSGRAATSDVIDVDGRTAVATLVPIGEPSPWAVVVVTRVADGSVGQAFFEQLGSLNGAPGGFAVVDRRGVAYNAWSADRLGTAVLTPQEVAALSPDEVSGWTALRDGVEHSYAGIELRGGFGLVFDQETDLLYGDLREAERGRNRTLVVLLVIAVGGVAGTQYLRERTARREEARVRALLRNSQDLVLVTTETGVLGFVSPAIEGLLGHDARRWVGRPLRELAHEAHRDVLDRLLAEPGRGPLHDVELLAADGTRRWFDVEARDLRDDPDVGGILLTCHEVGARKELQDELLHQTTHDRLTGLPNRPLLGQRLDELLAAGPVRSVALLYIDLDRFKPVNDTLGHDAGDAVLETVARRLRAVAGPAAWPARLGGDEFVVVAEGMDEDAARQLAEALRTSLRAPIAVGTNIVHIDASVGLAVVRDEDDVLTADQLIRIGDEAMYEAKRLGRGSVVAASEEAFVAPPPLSVHVVPSAAVDGCPSAQATTEEETRSGPPGPTGGPAASRRLVASAPVVVAALLVALIGWFGLRQTDERRVAAEEERVEQQSRFVVRAAAFYSDAYAAEHLTGTVTSAPWSLDGGPVDAAVLEAFATSDRMGEGATALLLSPGGDVVASFPADHPAAVGADHPAWPRVLDGHAQQLASVADADTPRSYYLVPIEREGEVAGVLALGLSLRDGPSQAALQQGGSSGQPNGGWSLLSADGRVYASWDPDLIGTQLADPADLAEIEVDDVADLSSEGTFAAVSPMTSSYERTYLAFSVPEDEFFADLRVGTTRRDLSYGGVLAATILGLAVSNHRRERAVRRSEARLTALLRNAHDLILVLDGRGDVRFISSAVEHLLGYPPGFRLGSGLIDLVHPDDRDRIVDLLVGSRRSGAGGATDIRVEDAAGRWRWFDVHASDLRHHAEVRGLLLTCHDVTVRHGLQERLREQSRRDPLTGLPNRRRLGESLEELSVGIGERFAVLFVDLDDFKPVNDTLGHDAGDEVLRVIATRFDDNVRSRPGGRPDDLVCRLGGDEFAILLRDVDDAAASVVADRLTEVAAAPIDVGGREVRVSASIGVALSHPASEDPTAAVQRADQAMYRAKATAPGSYAVTSL</sequence>
<feature type="region of interest" description="Disordered" evidence="1">
    <location>
        <begin position="612"/>
        <end position="637"/>
    </location>
</feature>
<dbReference type="CDD" id="cd00130">
    <property type="entry name" value="PAS"/>
    <property type="match status" value="2"/>
</dbReference>
<evidence type="ECO:0000259" key="3">
    <source>
        <dbReference type="PROSITE" id="PS50112"/>
    </source>
</evidence>
<keyword evidence="2" id="KW-1133">Transmembrane helix</keyword>
<dbReference type="InterPro" id="IPR001610">
    <property type="entry name" value="PAC"/>
</dbReference>
<dbReference type="InterPro" id="IPR043128">
    <property type="entry name" value="Rev_trsase/Diguanyl_cyclase"/>
</dbReference>
<dbReference type="NCBIfam" id="TIGR00254">
    <property type="entry name" value="GGDEF"/>
    <property type="match status" value="2"/>
</dbReference>
<dbReference type="InterPro" id="IPR013767">
    <property type="entry name" value="PAS_fold"/>
</dbReference>
<reference evidence="6 7" key="1">
    <citation type="submission" date="2019-11" db="EMBL/GenBank/DDBJ databases">
        <authorList>
            <person name="He Y."/>
        </authorList>
    </citation>
    <scope>NUCLEOTIDE SEQUENCE [LARGE SCALE GENOMIC DNA]</scope>
    <source>
        <strain evidence="6 7">SCSIO 58843</strain>
    </source>
</reference>
<dbReference type="PANTHER" id="PTHR44757:SF2">
    <property type="entry name" value="BIOFILM ARCHITECTURE MAINTENANCE PROTEIN MBAA"/>
    <property type="match status" value="1"/>
</dbReference>
<keyword evidence="2" id="KW-0472">Membrane</keyword>
<feature type="transmembrane region" description="Helical" evidence="2">
    <location>
        <begin position="12"/>
        <end position="33"/>
    </location>
</feature>
<evidence type="ECO:0000313" key="6">
    <source>
        <dbReference type="EMBL" id="QGG95300.1"/>
    </source>
</evidence>
<dbReference type="InterPro" id="IPR013656">
    <property type="entry name" value="PAS_4"/>
</dbReference>
<dbReference type="AlphaFoldDB" id="A0A5Q2RN23"/>
<dbReference type="SUPFAM" id="SSF55073">
    <property type="entry name" value="Nucleotide cyclase"/>
    <property type="match status" value="2"/>
</dbReference>
<accession>A0A5Q2RN23</accession>
<dbReference type="NCBIfam" id="TIGR00229">
    <property type="entry name" value="sensory_box"/>
    <property type="match status" value="2"/>
</dbReference>
<dbReference type="PANTHER" id="PTHR44757">
    <property type="entry name" value="DIGUANYLATE CYCLASE DGCP"/>
    <property type="match status" value="1"/>
</dbReference>
<dbReference type="InterPro" id="IPR000700">
    <property type="entry name" value="PAS-assoc_C"/>
</dbReference>
<dbReference type="Gene3D" id="3.30.450.20">
    <property type="entry name" value="PAS domain"/>
    <property type="match status" value="2"/>
</dbReference>
<dbReference type="PROSITE" id="PS50887">
    <property type="entry name" value="GGDEF"/>
    <property type="match status" value="2"/>
</dbReference>
<dbReference type="InterPro" id="IPR052155">
    <property type="entry name" value="Biofilm_reg_signaling"/>
</dbReference>
<evidence type="ECO:0000259" key="5">
    <source>
        <dbReference type="PROSITE" id="PS50887"/>
    </source>
</evidence>
<dbReference type="SMART" id="SM00091">
    <property type="entry name" value="PAS"/>
    <property type="match status" value="2"/>
</dbReference>
<feature type="domain" description="PAC" evidence="4">
    <location>
        <begin position="375"/>
        <end position="426"/>
    </location>
</feature>
<evidence type="ECO:0000313" key="7">
    <source>
        <dbReference type="Proteomes" id="UP000334019"/>
    </source>
</evidence>
<keyword evidence="7" id="KW-1185">Reference proteome</keyword>